<dbReference type="Gene3D" id="3.40.190.10">
    <property type="entry name" value="Periplasmic binding protein-like II"/>
    <property type="match status" value="2"/>
</dbReference>
<dbReference type="SUPFAM" id="SSF53850">
    <property type="entry name" value="Periplasmic binding protein-like II"/>
    <property type="match status" value="1"/>
</dbReference>
<feature type="domain" description="Solute-binding protein family 3/N-terminal" evidence="2">
    <location>
        <begin position="32"/>
        <end position="257"/>
    </location>
</feature>
<sequence>MGKLGLLFVLFICQAASFSTAAKEQSIIFLTGEWPPYTSEKIYGGGLITEIVNATIEEMGIEAQVQFVPWERGEKLLKSGDAFASFPYAITPERQEAFLYSERLLENPSGKFFFKVSNLAEKPQIKTLPDFKPYRLSLLAGEASEEAFKEAGVKIESVISDEFNIQRLYKERADFIQMDPVLGWYLIEQLYPNEEHLFDTLDITFQELIGQSGNPDWDSYLMVSPSYPNSKALLEQFNAALERVITSGTYDRILGKYSLEY</sequence>
<accession>A0A0A5HVX5</accession>
<evidence type="ECO:0000256" key="1">
    <source>
        <dbReference type="SAM" id="SignalP"/>
    </source>
</evidence>
<evidence type="ECO:0000259" key="2">
    <source>
        <dbReference type="Pfam" id="PF00497"/>
    </source>
</evidence>
<dbReference type="Pfam" id="PF00497">
    <property type="entry name" value="SBP_bac_3"/>
    <property type="match status" value="1"/>
</dbReference>
<dbReference type="STRING" id="379097.SE23_01130"/>
<dbReference type="EMBL" id="JRWP01000042">
    <property type="protein sequence ID" value="KGY07629.1"/>
    <property type="molecule type" value="Genomic_DNA"/>
</dbReference>
<name>A0A0A5HVX5_PHOS4</name>
<feature type="signal peptide" evidence="1">
    <location>
        <begin position="1"/>
        <end position="21"/>
    </location>
</feature>
<dbReference type="OrthoDB" id="2081943at2"/>
<dbReference type="InterPro" id="IPR001638">
    <property type="entry name" value="Solute-binding_3/MltF_N"/>
</dbReference>
<dbReference type="AlphaFoldDB" id="A0A0A5HVX5"/>
<comment type="caution">
    <text evidence="3">The sequence shown here is derived from an EMBL/GenBank/DDBJ whole genome shotgun (WGS) entry which is preliminary data.</text>
</comment>
<reference evidence="3 4" key="1">
    <citation type="submission" date="2014-10" db="EMBL/GenBank/DDBJ databases">
        <title>Genome sequencing of Vibrio sinaloensis T08.</title>
        <authorList>
            <person name="Chan K.-G."/>
            <person name="Mohamad N.I."/>
        </authorList>
    </citation>
    <scope>NUCLEOTIDE SEQUENCE [LARGE SCALE GENOMIC DNA]</scope>
    <source>
        <strain evidence="3 4">T08</strain>
    </source>
</reference>
<evidence type="ECO:0000313" key="4">
    <source>
        <dbReference type="Proteomes" id="UP000030451"/>
    </source>
</evidence>
<proteinExistence type="predicted"/>
<organism evidence="3 4">
    <name type="scientific">Photobacterium sp. (strain ATCC 43367)</name>
    <dbReference type="NCBI Taxonomy" id="379097"/>
    <lineage>
        <taxon>Bacteria</taxon>
        <taxon>Pseudomonadati</taxon>
        <taxon>Pseudomonadota</taxon>
        <taxon>Gammaproteobacteria</taxon>
        <taxon>Vibrionales</taxon>
        <taxon>Vibrionaceae</taxon>
        <taxon>Vibrio</taxon>
        <taxon>Vibrio oreintalis group</taxon>
    </lineage>
</organism>
<gene>
    <name evidence="3" type="ORF">NM06_16370</name>
</gene>
<protein>
    <recommendedName>
        <fullName evidence="2">Solute-binding protein family 3/N-terminal domain-containing protein</fullName>
    </recommendedName>
</protein>
<evidence type="ECO:0000313" key="3">
    <source>
        <dbReference type="EMBL" id="KGY07629.1"/>
    </source>
</evidence>
<dbReference type="PANTHER" id="PTHR38834:SF3">
    <property type="entry name" value="SOLUTE-BINDING PROTEIN FAMILY 3_N-TERMINAL DOMAIN-CONTAINING PROTEIN"/>
    <property type="match status" value="1"/>
</dbReference>
<feature type="chain" id="PRO_5002022339" description="Solute-binding protein family 3/N-terminal domain-containing protein" evidence="1">
    <location>
        <begin position="22"/>
        <end position="261"/>
    </location>
</feature>
<dbReference type="PANTHER" id="PTHR38834">
    <property type="entry name" value="PERIPLASMIC SUBSTRATE BINDING PROTEIN FAMILY 3"/>
    <property type="match status" value="1"/>
</dbReference>
<keyword evidence="1" id="KW-0732">Signal</keyword>
<dbReference type="Proteomes" id="UP000030451">
    <property type="component" value="Unassembled WGS sequence"/>
</dbReference>
<dbReference type="RefSeq" id="WP_038134986.1">
    <property type="nucleotide sequence ID" value="NZ_JRWP01000042.1"/>
</dbReference>